<comment type="similarity">
    <text evidence="1">Belongs to the N(4)/N(6)-methyltransferase family.</text>
</comment>
<evidence type="ECO:0000256" key="1">
    <source>
        <dbReference type="ARBA" id="ARBA00006594"/>
    </source>
</evidence>
<dbReference type="Gene3D" id="3.40.50.150">
    <property type="entry name" value="Vaccinia Virus protein VP39"/>
    <property type="match status" value="1"/>
</dbReference>
<comment type="caution">
    <text evidence="3">The sequence shown here is derived from an EMBL/GenBank/DDBJ whole genome shotgun (WGS) entry which is preliminary data.</text>
</comment>
<dbReference type="GO" id="GO:0003677">
    <property type="term" value="F:DNA binding"/>
    <property type="evidence" value="ECO:0007669"/>
    <property type="project" value="InterPro"/>
</dbReference>
<gene>
    <name evidence="3" type="ORF">DPQ33_18475</name>
</gene>
<sequence>MYERLNPGQGRAVLIMERKILGMNNRLGRPWREEVVRSGQLDAVITLPPKIFKDVAIGFAIVILRPAPIHDDVLFIYAEDPSSTAKADDVFNADLAASIVDACKNRTAIDGFAQPVSRDDLKNMSYELRPSALVPSGKNPNRIIAGLLEQRRDIERELRLEGDAIRKTIERLGEE</sequence>
<dbReference type="Pfam" id="PF02384">
    <property type="entry name" value="N6_Mtase"/>
    <property type="match status" value="1"/>
</dbReference>
<evidence type="ECO:0000313" key="3">
    <source>
        <dbReference type="EMBL" id="TVM12804.1"/>
    </source>
</evidence>
<dbReference type="GO" id="GO:0008170">
    <property type="term" value="F:N-methyltransferase activity"/>
    <property type="evidence" value="ECO:0007669"/>
    <property type="project" value="InterPro"/>
</dbReference>
<protein>
    <recommendedName>
        <fullName evidence="2">DNA methylase adenine-specific domain-containing protein</fullName>
    </recommendedName>
</protein>
<dbReference type="EMBL" id="QMIE01000059">
    <property type="protein sequence ID" value="TVM12804.1"/>
    <property type="molecule type" value="Genomic_DNA"/>
</dbReference>
<dbReference type="InterPro" id="IPR003356">
    <property type="entry name" value="DNA_methylase_A-5"/>
</dbReference>
<proteinExistence type="inferred from homology"/>
<dbReference type="InterPro" id="IPR029063">
    <property type="entry name" value="SAM-dependent_MTases_sf"/>
</dbReference>
<feature type="domain" description="DNA methylase adenine-specific" evidence="2">
    <location>
        <begin position="9"/>
        <end position="133"/>
    </location>
</feature>
<dbReference type="Proteomes" id="UP000448292">
    <property type="component" value="Unassembled WGS sequence"/>
</dbReference>
<evidence type="ECO:0000259" key="2">
    <source>
        <dbReference type="Pfam" id="PF02384"/>
    </source>
</evidence>
<evidence type="ECO:0000313" key="4">
    <source>
        <dbReference type="Proteomes" id="UP000448292"/>
    </source>
</evidence>
<accession>A0A7M3M9Q0</accession>
<organism evidence="3 4">
    <name type="scientific">Oceanidesulfovibrio indonesiensis</name>
    <dbReference type="NCBI Taxonomy" id="54767"/>
    <lineage>
        <taxon>Bacteria</taxon>
        <taxon>Pseudomonadati</taxon>
        <taxon>Thermodesulfobacteriota</taxon>
        <taxon>Desulfovibrionia</taxon>
        <taxon>Desulfovibrionales</taxon>
        <taxon>Desulfovibrionaceae</taxon>
        <taxon>Oceanidesulfovibrio</taxon>
    </lineage>
</organism>
<dbReference type="AlphaFoldDB" id="A0A7M3M9Q0"/>
<name>A0A7M3M9Q0_9BACT</name>
<dbReference type="SUPFAM" id="SSF53335">
    <property type="entry name" value="S-adenosyl-L-methionine-dependent methyltransferases"/>
    <property type="match status" value="1"/>
</dbReference>
<keyword evidence="4" id="KW-1185">Reference proteome</keyword>
<reference evidence="3 4" key="1">
    <citation type="submission" date="2018-06" db="EMBL/GenBank/DDBJ databases">
        <title>Complete genome of Desulfovibrio indonesiensis P37SLT.</title>
        <authorList>
            <person name="Crispim J.S."/>
            <person name="Vidigal P.M.P."/>
            <person name="Silva L.C.F."/>
            <person name="Laguardia C.N."/>
            <person name="Araujo L.C."/>
            <person name="Dias R.S."/>
            <person name="Sousa M.P."/>
            <person name="Paula S.O."/>
            <person name="Silva C."/>
        </authorList>
    </citation>
    <scope>NUCLEOTIDE SEQUENCE [LARGE SCALE GENOMIC DNA]</scope>
    <source>
        <strain evidence="3 4">P37SLT</strain>
    </source>
</reference>